<comment type="cofactor">
    <cofactor evidence="1 5">
        <name>FAD</name>
        <dbReference type="ChEBI" id="CHEBI:57692"/>
    </cofactor>
</comment>
<dbReference type="Pfam" id="PF02771">
    <property type="entry name" value="Acyl-CoA_dh_N"/>
    <property type="match status" value="1"/>
</dbReference>
<dbReference type="InterPro" id="IPR013786">
    <property type="entry name" value="AcylCoA_DH/ox_N"/>
</dbReference>
<dbReference type="InterPro" id="IPR037069">
    <property type="entry name" value="AcylCoA_DH/ox_N_sf"/>
</dbReference>
<evidence type="ECO:0000313" key="10">
    <source>
        <dbReference type="Proteomes" id="UP001339911"/>
    </source>
</evidence>
<comment type="similarity">
    <text evidence="2 5">Belongs to the acyl-CoA dehydrogenase family.</text>
</comment>
<dbReference type="InterPro" id="IPR006091">
    <property type="entry name" value="Acyl-CoA_Oxase/DH_mid-dom"/>
</dbReference>
<protein>
    <submittedName>
        <fullName evidence="9">Acyl-CoA dehydrogenase</fullName>
    </submittedName>
</protein>
<dbReference type="Gene3D" id="1.10.540.10">
    <property type="entry name" value="Acyl-CoA dehydrogenase/oxidase, N-terminal domain"/>
    <property type="match status" value="1"/>
</dbReference>
<dbReference type="Pfam" id="PF00441">
    <property type="entry name" value="Acyl-CoA_dh_1"/>
    <property type="match status" value="1"/>
</dbReference>
<dbReference type="CDD" id="cd00567">
    <property type="entry name" value="ACAD"/>
    <property type="match status" value="1"/>
</dbReference>
<proteinExistence type="inferred from homology"/>
<sequence>MTAPVPTRAEPLYPGVAGIVSELGAFADDTGRFSRATATALDERETFPVDACRWLDSLAVPAHYVPARYGGAWRDHDELVHLVRAMSRRDLTVSVAHAKTFLGAASVWVGGDPEQCRRLAGRVLAGAPVAWGLTEPGHGSDLMATEMTAEPTPEGFRLTGRKRPVNNATRSELVCVLARTGAQRDPRGLSVLLVDKRGLPDGSFRCLPKVRTHGIRGADISGIDLVAAPVGPEALIGRRGTGLETVLRALQLTRVVCTGLSLGAADHALRLTWDFVTRRRLYEHLLVDMPHVRRTLGELCARAFLVESASILAARLTHTATGEMPVVSALVKAFVPTVVDELVAGCAELLGARAFMTNVYAHGAFAKLERDHRIVGIFDGNTAVNRSAVVNHFPVLVQAWRAGTVESQALRTAATLRPGLGEIRELVLTSRTGCSVVQSLPAAVAELDEPLRPLGTALLRLADQLHQEMARQRQRVYGHSAEAFELVERYEWCFAGAAAIQLWLANRASRAPQRDVAGDWWHEARWLRAALTLALSRLGHRPPAPAGAVFDEVAGAVRDAGLPTLLSVADVEGELA</sequence>
<dbReference type="PANTHER" id="PTHR43884:SF19">
    <property type="entry name" value="ACYL-COA DEHYDROGENASE FADE4-RELATED"/>
    <property type="match status" value="1"/>
</dbReference>
<organism evidence="9 10">
    <name type="scientific">Plantactinospora veratri</name>
    <dbReference type="NCBI Taxonomy" id="1436122"/>
    <lineage>
        <taxon>Bacteria</taxon>
        <taxon>Bacillati</taxon>
        <taxon>Actinomycetota</taxon>
        <taxon>Actinomycetes</taxon>
        <taxon>Micromonosporales</taxon>
        <taxon>Micromonosporaceae</taxon>
        <taxon>Plantactinospora</taxon>
    </lineage>
</organism>
<dbReference type="InterPro" id="IPR009075">
    <property type="entry name" value="AcylCo_DH/oxidase_C"/>
</dbReference>
<accession>A0ABU7SPT7</accession>
<dbReference type="InterPro" id="IPR036250">
    <property type="entry name" value="AcylCo_DH-like_C"/>
</dbReference>
<name>A0ABU7SPT7_9ACTN</name>
<evidence type="ECO:0000256" key="3">
    <source>
        <dbReference type="ARBA" id="ARBA00022630"/>
    </source>
</evidence>
<dbReference type="Gene3D" id="2.40.110.10">
    <property type="entry name" value="Butyryl-CoA Dehydrogenase, subunit A, domain 2"/>
    <property type="match status" value="1"/>
</dbReference>
<feature type="domain" description="Acyl-CoA dehydrogenase/oxidase C-terminal" evidence="6">
    <location>
        <begin position="240"/>
        <end position="390"/>
    </location>
</feature>
<keyword evidence="5" id="KW-0560">Oxidoreductase</keyword>
<dbReference type="InterPro" id="IPR046373">
    <property type="entry name" value="Acyl-CoA_Oxase/DH_mid-dom_sf"/>
</dbReference>
<feature type="domain" description="Acyl-CoA oxidase/dehydrogenase middle" evidence="7">
    <location>
        <begin position="131"/>
        <end position="223"/>
    </location>
</feature>
<evidence type="ECO:0000256" key="2">
    <source>
        <dbReference type="ARBA" id="ARBA00009347"/>
    </source>
</evidence>
<feature type="domain" description="Acyl-CoA dehydrogenase/oxidase N-terminal" evidence="8">
    <location>
        <begin position="37"/>
        <end position="126"/>
    </location>
</feature>
<evidence type="ECO:0000256" key="1">
    <source>
        <dbReference type="ARBA" id="ARBA00001974"/>
    </source>
</evidence>
<dbReference type="EMBL" id="JAZGQL010000040">
    <property type="protein sequence ID" value="MEE6311990.1"/>
    <property type="molecule type" value="Genomic_DNA"/>
</dbReference>
<dbReference type="SUPFAM" id="SSF47203">
    <property type="entry name" value="Acyl-CoA dehydrogenase C-terminal domain-like"/>
    <property type="match status" value="1"/>
</dbReference>
<keyword evidence="3 5" id="KW-0285">Flavoprotein</keyword>
<dbReference type="InterPro" id="IPR009100">
    <property type="entry name" value="AcylCoA_DH/oxidase_NM_dom_sf"/>
</dbReference>
<comment type="caution">
    <text evidence="9">The sequence shown here is derived from an EMBL/GenBank/DDBJ whole genome shotgun (WGS) entry which is preliminary data.</text>
</comment>
<evidence type="ECO:0000256" key="5">
    <source>
        <dbReference type="RuleBase" id="RU362125"/>
    </source>
</evidence>
<keyword evidence="10" id="KW-1185">Reference proteome</keyword>
<reference evidence="9 10" key="1">
    <citation type="submission" date="2024-01" db="EMBL/GenBank/DDBJ databases">
        <title>Genome insights into Plantactinospora veratri sp. nov.</title>
        <authorList>
            <person name="Wang L."/>
        </authorList>
    </citation>
    <scope>NUCLEOTIDE SEQUENCE [LARGE SCALE GENOMIC DNA]</scope>
    <source>
        <strain evidence="9 10">NEAU-FHS4</strain>
    </source>
</reference>
<gene>
    <name evidence="9" type="ORF">V1634_34795</name>
</gene>
<dbReference type="Proteomes" id="UP001339911">
    <property type="component" value="Unassembled WGS sequence"/>
</dbReference>
<evidence type="ECO:0000259" key="8">
    <source>
        <dbReference type="Pfam" id="PF02771"/>
    </source>
</evidence>
<dbReference type="PANTHER" id="PTHR43884">
    <property type="entry name" value="ACYL-COA DEHYDROGENASE"/>
    <property type="match status" value="1"/>
</dbReference>
<evidence type="ECO:0000259" key="7">
    <source>
        <dbReference type="Pfam" id="PF02770"/>
    </source>
</evidence>
<dbReference type="SUPFAM" id="SSF56645">
    <property type="entry name" value="Acyl-CoA dehydrogenase NM domain-like"/>
    <property type="match status" value="1"/>
</dbReference>
<dbReference type="Pfam" id="PF02770">
    <property type="entry name" value="Acyl-CoA_dh_M"/>
    <property type="match status" value="1"/>
</dbReference>
<dbReference type="RefSeq" id="WP_331211871.1">
    <property type="nucleotide sequence ID" value="NZ_JAZGQL010000040.1"/>
</dbReference>
<evidence type="ECO:0000259" key="6">
    <source>
        <dbReference type="Pfam" id="PF00441"/>
    </source>
</evidence>
<keyword evidence="4 5" id="KW-0274">FAD</keyword>
<evidence type="ECO:0000313" key="9">
    <source>
        <dbReference type="EMBL" id="MEE6311990.1"/>
    </source>
</evidence>
<evidence type="ECO:0000256" key="4">
    <source>
        <dbReference type="ARBA" id="ARBA00022827"/>
    </source>
</evidence>
<dbReference type="Gene3D" id="1.20.140.10">
    <property type="entry name" value="Butyryl-CoA Dehydrogenase, subunit A, domain 3"/>
    <property type="match status" value="1"/>
</dbReference>